<protein>
    <submittedName>
        <fullName evidence="1">Uncharacterized protein</fullName>
    </submittedName>
</protein>
<sequence>MQRRIDPEGRPQRAASSAEGAKESTMSSLASSLQVPLLTGNLTALVHRPGKDERPRNQDYAVGTMTMLFLAAYYKAYQELYRHYKKNVNAYRHPFDRQYRYNEMKRVCYYLLNEPQLSPEAVDVSLCTHLVAGALAVSPDGRLVPRRPGHDALIGRLAARAGIKVLVSVGAHGPGALSHVVASRHARLRFIRSAVGLVRRHKLSGLDLDWEFPGWYSGHVHDRFFFKVLVQEFRDYMNDTDKEFLLTASVSGLPAVILTSYEVRALARKLDFVNLMAYDLNFFSPHSPFTNHHSPLFHKHRDTLTVVRDLLAPALEQASAVQHWAELGMPPEKMVLGIPLYARTFRLAHRRQHGWGSRALGPGLGRGFLPFNQASSSRPHLTRASSVCKFLKKGAVEVMDKEAHAPYASKGRDWISYDSVQSAVFKSLWAEAMGLGGVMPYALQWDDWQGHCDNETRFPIHRAIWKAIG</sequence>
<comment type="caution">
    <text evidence="1">The sequence shown here is derived from an EMBL/GenBank/DDBJ whole genome shotgun (WGS) entry which is preliminary data.</text>
</comment>
<evidence type="ECO:0000313" key="1">
    <source>
        <dbReference type="EMBL" id="KAG0427001.1"/>
    </source>
</evidence>
<dbReference type="Proteomes" id="UP000805193">
    <property type="component" value="Unassembled WGS sequence"/>
</dbReference>
<reference evidence="1 2" key="1">
    <citation type="journal article" date="2020" name="Cell">
        <title>Large-Scale Comparative Analyses of Tick Genomes Elucidate Their Genetic Diversity and Vector Capacities.</title>
        <authorList>
            <consortium name="Tick Genome and Microbiome Consortium (TIGMIC)"/>
            <person name="Jia N."/>
            <person name="Wang J."/>
            <person name="Shi W."/>
            <person name="Du L."/>
            <person name="Sun Y."/>
            <person name="Zhan W."/>
            <person name="Jiang J.F."/>
            <person name="Wang Q."/>
            <person name="Zhang B."/>
            <person name="Ji P."/>
            <person name="Bell-Sakyi L."/>
            <person name="Cui X.M."/>
            <person name="Yuan T.T."/>
            <person name="Jiang B.G."/>
            <person name="Yang W.F."/>
            <person name="Lam T.T."/>
            <person name="Chang Q.C."/>
            <person name="Ding S.J."/>
            <person name="Wang X.J."/>
            <person name="Zhu J.G."/>
            <person name="Ruan X.D."/>
            <person name="Zhao L."/>
            <person name="Wei J.T."/>
            <person name="Ye R.Z."/>
            <person name="Que T.C."/>
            <person name="Du C.H."/>
            <person name="Zhou Y.H."/>
            <person name="Cheng J.X."/>
            <person name="Dai P.F."/>
            <person name="Guo W.B."/>
            <person name="Han X.H."/>
            <person name="Huang E.J."/>
            <person name="Li L.F."/>
            <person name="Wei W."/>
            <person name="Gao Y.C."/>
            <person name="Liu J.Z."/>
            <person name="Shao H.Z."/>
            <person name="Wang X."/>
            <person name="Wang C.C."/>
            <person name="Yang T.C."/>
            <person name="Huo Q.B."/>
            <person name="Li W."/>
            <person name="Chen H.Y."/>
            <person name="Chen S.E."/>
            <person name="Zhou L.G."/>
            <person name="Ni X.B."/>
            <person name="Tian J.H."/>
            <person name="Sheng Y."/>
            <person name="Liu T."/>
            <person name="Pan Y.S."/>
            <person name="Xia L.Y."/>
            <person name="Li J."/>
            <person name="Zhao F."/>
            <person name="Cao W.C."/>
        </authorList>
    </citation>
    <scope>NUCLEOTIDE SEQUENCE [LARGE SCALE GENOMIC DNA]</scope>
    <source>
        <strain evidence="1">Iper-2018</strain>
    </source>
</reference>
<proteinExistence type="predicted"/>
<organism evidence="1 2">
    <name type="scientific">Ixodes persulcatus</name>
    <name type="common">Taiga tick</name>
    <dbReference type="NCBI Taxonomy" id="34615"/>
    <lineage>
        <taxon>Eukaryota</taxon>
        <taxon>Metazoa</taxon>
        <taxon>Ecdysozoa</taxon>
        <taxon>Arthropoda</taxon>
        <taxon>Chelicerata</taxon>
        <taxon>Arachnida</taxon>
        <taxon>Acari</taxon>
        <taxon>Parasitiformes</taxon>
        <taxon>Ixodida</taxon>
        <taxon>Ixodoidea</taxon>
        <taxon>Ixodidae</taxon>
        <taxon>Ixodinae</taxon>
        <taxon>Ixodes</taxon>
    </lineage>
</organism>
<dbReference type="EMBL" id="JABSTQ010009665">
    <property type="protein sequence ID" value="KAG0427001.1"/>
    <property type="molecule type" value="Genomic_DNA"/>
</dbReference>
<evidence type="ECO:0000313" key="2">
    <source>
        <dbReference type="Proteomes" id="UP000805193"/>
    </source>
</evidence>
<accession>A0AC60Q1D6</accession>
<name>A0AC60Q1D6_IXOPE</name>
<gene>
    <name evidence="1" type="ORF">HPB47_025928</name>
</gene>
<keyword evidence="2" id="KW-1185">Reference proteome</keyword>